<dbReference type="AlphaFoldDB" id="A0A9P0MH55"/>
<dbReference type="EMBL" id="CAKOFQ010008804">
    <property type="protein sequence ID" value="CAH2016056.1"/>
    <property type="molecule type" value="Genomic_DNA"/>
</dbReference>
<reference evidence="1" key="1">
    <citation type="submission" date="2022-03" db="EMBL/GenBank/DDBJ databases">
        <authorList>
            <person name="Sayadi A."/>
        </authorList>
    </citation>
    <scope>NUCLEOTIDE SEQUENCE</scope>
</reference>
<sequence length="147" mass="16939">MFCFQEEISDPYTEKVTFSGRTVEPILPSEENPSNNFGIYKQDGEMRKGKKKTDFCFFCETPVLNFARHITRNHPSEIEVQEILLHPTRSIVRKQLLDRLRKKGNYINSSVACKPVQSLRSAKDLLPCDNCLGFYSRNCVCPKFIGI</sequence>
<evidence type="ECO:0000313" key="1">
    <source>
        <dbReference type="EMBL" id="CAH2016056.1"/>
    </source>
</evidence>
<protein>
    <submittedName>
        <fullName evidence="1">Uncharacterized protein</fullName>
    </submittedName>
</protein>
<gene>
    <name evidence="1" type="ORF">ACAOBT_LOCUS35114</name>
</gene>
<dbReference type="PANTHER" id="PTHR33480:SF1">
    <property type="entry name" value="TYR RECOMBINASE DOMAIN-CONTAINING PROTEIN"/>
    <property type="match status" value="1"/>
</dbReference>
<dbReference type="Proteomes" id="UP001152888">
    <property type="component" value="Unassembled WGS sequence"/>
</dbReference>
<comment type="caution">
    <text evidence="1">The sequence shown here is derived from an EMBL/GenBank/DDBJ whole genome shotgun (WGS) entry which is preliminary data.</text>
</comment>
<name>A0A9P0MH55_ACAOB</name>
<organism evidence="1 2">
    <name type="scientific">Acanthoscelides obtectus</name>
    <name type="common">Bean weevil</name>
    <name type="synonym">Bruchus obtectus</name>
    <dbReference type="NCBI Taxonomy" id="200917"/>
    <lineage>
        <taxon>Eukaryota</taxon>
        <taxon>Metazoa</taxon>
        <taxon>Ecdysozoa</taxon>
        <taxon>Arthropoda</taxon>
        <taxon>Hexapoda</taxon>
        <taxon>Insecta</taxon>
        <taxon>Pterygota</taxon>
        <taxon>Neoptera</taxon>
        <taxon>Endopterygota</taxon>
        <taxon>Coleoptera</taxon>
        <taxon>Polyphaga</taxon>
        <taxon>Cucujiformia</taxon>
        <taxon>Chrysomeloidea</taxon>
        <taxon>Chrysomelidae</taxon>
        <taxon>Bruchinae</taxon>
        <taxon>Bruchini</taxon>
        <taxon>Acanthoscelides</taxon>
    </lineage>
</organism>
<accession>A0A9P0MH55</accession>
<proteinExistence type="predicted"/>
<dbReference type="OrthoDB" id="6780819at2759"/>
<evidence type="ECO:0000313" key="2">
    <source>
        <dbReference type="Proteomes" id="UP001152888"/>
    </source>
</evidence>
<keyword evidence="2" id="KW-1185">Reference proteome</keyword>
<dbReference type="PANTHER" id="PTHR33480">
    <property type="entry name" value="SET DOMAIN-CONTAINING PROTEIN-RELATED"/>
    <property type="match status" value="1"/>
</dbReference>